<organism evidence="3">
    <name type="scientific">marine sediment metagenome</name>
    <dbReference type="NCBI Taxonomy" id="412755"/>
    <lineage>
        <taxon>unclassified sequences</taxon>
        <taxon>metagenomes</taxon>
        <taxon>ecological metagenomes</taxon>
    </lineage>
</organism>
<reference evidence="3" key="1">
    <citation type="journal article" date="2014" name="Front. Microbiol.">
        <title>High frequency of phylogenetically diverse reductive dehalogenase-homologous genes in deep subseafloor sedimentary metagenomes.</title>
        <authorList>
            <person name="Kawai M."/>
            <person name="Futagami T."/>
            <person name="Toyoda A."/>
            <person name="Takaki Y."/>
            <person name="Nishi S."/>
            <person name="Hori S."/>
            <person name="Arai W."/>
            <person name="Tsubouchi T."/>
            <person name="Morono Y."/>
            <person name="Uchiyama I."/>
            <person name="Ito T."/>
            <person name="Fujiyama A."/>
            <person name="Inagaki F."/>
            <person name="Takami H."/>
        </authorList>
    </citation>
    <scope>NUCLEOTIDE SEQUENCE</scope>
    <source>
        <strain evidence="3">Expedition CK06-06</strain>
    </source>
</reference>
<gene>
    <name evidence="3" type="ORF">S01H1_76321</name>
</gene>
<keyword evidence="2" id="KW-0472">Membrane</keyword>
<keyword evidence="2" id="KW-0812">Transmembrane</keyword>
<dbReference type="EMBL" id="BARS01051212">
    <property type="protein sequence ID" value="GAG53503.1"/>
    <property type="molecule type" value="Genomic_DNA"/>
</dbReference>
<proteinExistence type="predicted"/>
<dbReference type="AlphaFoldDB" id="X0YZ53"/>
<evidence type="ECO:0000256" key="1">
    <source>
        <dbReference type="SAM" id="MobiDB-lite"/>
    </source>
</evidence>
<feature type="non-terminal residue" evidence="3">
    <location>
        <position position="1"/>
    </location>
</feature>
<feature type="transmembrane region" description="Helical" evidence="2">
    <location>
        <begin position="63"/>
        <end position="85"/>
    </location>
</feature>
<protein>
    <recommendedName>
        <fullName evidence="4">Zinc-ribbon domain-containing protein</fullName>
    </recommendedName>
</protein>
<feature type="compositionally biased region" description="Low complexity" evidence="1">
    <location>
        <begin position="93"/>
        <end position="110"/>
    </location>
</feature>
<evidence type="ECO:0000313" key="3">
    <source>
        <dbReference type="EMBL" id="GAG53503.1"/>
    </source>
</evidence>
<accession>X0YZ53</accession>
<sequence length="110" mass="11588">LVCTNCGAVLGVRDAVCRKCGGDVRSGKTIMRITEEEKARFGLFRRKPKARAKGKKKERSPMASFAIVLVVLIVLAGLVVGGLLLTRGSGASTTDPAEQTTEAAETANPD</sequence>
<comment type="caution">
    <text evidence="3">The sequence shown here is derived from an EMBL/GenBank/DDBJ whole genome shotgun (WGS) entry which is preliminary data.</text>
</comment>
<keyword evidence="2" id="KW-1133">Transmembrane helix</keyword>
<name>X0YZ53_9ZZZZ</name>
<feature type="region of interest" description="Disordered" evidence="1">
    <location>
        <begin position="87"/>
        <end position="110"/>
    </location>
</feature>
<evidence type="ECO:0000256" key="2">
    <source>
        <dbReference type="SAM" id="Phobius"/>
    </source>
</evidence>
<evidence type="ECO:0008006" key="4">
    <source>
        <dbReference type="Google" id="ProtNLM"/>
    </source>
</evidence>